<dbReference type="AlphaFoldDB" id="A0A9P7YIV8"/>
<evidence type="ECO:0000313" key="4">
    <source>
        <dbReference type="Proteomes" id="UP000824998"/>
    </source>
</evidence>
<feature type="chain" id="PRO_5040402669" description="DUF7143 domain-containing protein" evidence="1">
    <location>
        <begin position="18"/>
        <end position="192"/>
    </location>
</feature>
<accession>A0A9P7YIV8</accession>
<keyword evidence="4" id="KW-1185">Reference proteome</keyword>
<dbReference type="PANTHER" id="PTHR37592:SF1">
    <property type="match status" value="1"/>
</dbReference>
<comment type="caution">
    <text evidence="3">The sequence shown here is derived from an EMBL/GenBank/DDBJ whole genome shotgun (WGS) entry which is preliminary data.</text>
</comment>
<reference evidence="3" key="1">
    <citation type="journal article" date="2021" name="IMA Fungus">
        <title>Genomic characterization of three marine fungi, including Emericellopsis atlantica sp. nov. with signatures of a generalist lifestyle and marine biomass degradation.</title>
        <authorList>
            <person name="Hagestad O.C."/>
            <person name="Hou L."/>
            <person name="Andersen J.H."/>
            <person name="Hansen E.H."/>
            <person name="Altermark B."/>
            <person name="Li C."/>
            <person name="Kuhnert E."/>
            <person name="Cox R.J."/>
            <person name="Crous P.W."/>
            <person name="Spatafora J.W."/>
            <person name="Lail K."/>
            <person name="Amirebrahimi M."/>
            <person name="Lipzen A."/>
            <person name="Pangilinan J."/>
            <person name="Andreopoulos W."/>
            <person name="Hayes R.D."/>
            <person name="Ng V."/>
            <person name="Grigoriev I.V."/>
            <person name="Jackson S.A."/>
            <person name="Sutton T.D.S."/>
            <person name="Dobson A.D.W."/>
            <person name="Rama T."/>
        </authorList>
    </citation>
    <scope>NUCLEOTIDE SEQUENCE</scope>
    <source>
        <strain evidence="3">TRa018bII</strain>
    </source>
</reference>
<keyword evidence="1" id="KW-0732">Signal</keyword>
<dbReference type="PANTHER" id="PTHR37592">
    <property type="match status" value="1"/>
</dbReference>
<sequence length="192" mass="19830">MLSPYVVIALTAGLTTAGPISLLGRQAQACFIVGTTTLPAEVQDTVTSIQDAITCDTSATTLSGVPDVTSGGISFSSIDFSQSAETPLEFALSEFATTTPLADTDLITAQDRLNTYLATEAGIRSVGGNLAIKAPKFFQSFQIARVKAAQGIEETDPGQTVEHLLGKVTKNAGSGESQATIDAINTLATELS</sequence>
<dbReference type="EMBL" id="MU251464">
    <property type="protein sequence ID" value="KAG9234411.1"/>
    <property type="molecule type" value="Genomic_DNA"/>
</dbReference>
<dbReference type="InterPro" id="IPR055567">
    <property type="entry name" value="DUF7143"/>
</dbReference>
<feature type="signal peptide" evidence="1">
    <location>
        <begin position="1"/>
        <end position="17"/>
    </location>
</feature>
<protein>
    <recommendedName>
        <fullName evidence="2">DUF7143 domain-containing protein</fullName>
    </recommendedName>
</protein>
<dbReference type="Proteomes" id="UP000824998">
    <property type="component" value="Unassembled WGS sequence"/>
</dbReference>
<dbReference type="OrthoDB" id="2497581at2759"/>
<dbReference type="Pfam" id="PF23631">
    <property type="entry name" value="DUF7143"/>
    <property type="match status" value="1"/>
</dbReference>
<evidence type="ECO:0000259" key="2">
    <source>
        <dbReference type="Pfam" id="PF23631"/>
    </source>
</evidence>
<evidence type="ECO:0000256" key="1">
    <source>
        <dbReference type="SAM" id="SignalP"/>
    </source>
</evidence>
<gene>
    <name evidence="3" type="ORF">BJ875DRAFT_401097</name>
</gene>
<proteinExistence type="predicted"/>
<name>A0A9P7YIV8_9HELO</name>
<evidence type="ECO:0000313" key="3">
    <source>
        <dbReference type="EMBL" id="KAG9234411.1"/>
    </source>
</evidence>
<feature type="domain" description="DUF7143" evidence="2">
    <location>
        <begin position="32"/>
        <end position="191"/>
    </location>
</feature>
<organism evidence="3 4">
    <name type="scientific">Amylocarpus encephaloides</name>
    <dbReference type="NCBI Taxonomy" id="45428"/>
    <lineage>
        <taxon>Eukaryota</taxon>
        <taxon>Fungi</taxon>
        <taxon>Dikarya</taxon>
        <taxon>Ascomycota</taxon>
        <taxon>Pezizomycotina</taxon>
        <taxon>Leotiomycetes</taxon>
        <taxon>Helotiales</taxon>
        <taxon>Helotiales incertae sedis</taxon>
        <taxon>Amylocarpus</taxon>
    </lineage>
</organism>